<proteinExistence type="predicted"/>
<dbReference type="SUPFAM" id="SSF55154">
    <property type="entry name" value="CYTH-like phosphatases"/>
    <property type="match status" value="1"/>
</dbReference>
<name>A0ABT1IBI2_9PSEU</name>
<protein>
    <submittedName>
        <fullName evidence="2">VTC domain-containing protein</fullName>
    </submittedName>
</protein>
<sequence length="243" mass="27580">MMALEPIWLDELVERAELLTRVDRKYVLSVPAAEALLSALPAGTRVLDIDGRREFGYRSTYLDTPDRQSFHTSGCSRRRRWKVRTRTYLDSGSSWLEVKTLAARGRTVKQRIAHPDDRLTGEGREFVAGIVGAEVTRHLRPVLVTGYRRRTLFLPRDGARVTVDVDLGWTSLANARELARPELVLVETKCGSTPSAVDRLLWSRGLRPERISKYGVGMVALHPDLPHLKWHRATRHHFGLRAA</sequence>
<gene>
    <name evidence="2" type="ORF">LV75_002494</name>
</gene>
<reference evidence="2 3" key="1">
    <citation type="submission" date="2022-06" db="EMBL/GenBank/DDBJ databases">
        <title>Genomic Encyclopedia of Archaeal and Bacterial Type Strains, Phase II (KMG-II): from individual species to whole genera.</title>
        <authorList>
            <person name="Goeker M."/>
        </authorList>
    </citation>
    <scope>NUCLEOTIDE SEQUENCE [LARGE SCALE GENOMIC DNA]</scope>
    <source>
        <strain evidence="2 3">DSM 44255</strain>
    </source>
</reference>
<dbReference type="RefSeq" id="WP_253886979.1">
    <property type="nucleotide sequence ID" value="NZ_BAAAVB010000013.1"/>
</dbReference>
<evidence type="ECO:0000313" key="2">
    <source>
        <dbReference type="EMBL" id="MCP2269993.1"/>
    </source>
</evidence>
<dbReference type="InterPro" id="IPR018966">
    <property type="entry name" value="VTC_domain"/>
</dbReference>
<organism evidence="2 3">
    <name type="scientific">Actinokineospora diospyrosa</name>
    <dbReference type="NCBI Taxonomy" id="103728"/>
    <lineage>
        <taxon>Bacteria</taxon>
        <taxon>Bacillati</taxon>
        <taxon>Actinomycetota</taxon>
        <taxon>Actinomycetes</taxon>
        <taxon>Pseudonocardiales</taxon>
        <taxon>Pseudonocardiaceae</taxon>
        <taxon>Actinokineospora</taxon>
    </lineage>
</organism>
<comment type="caution">
    <text evidence="2">The sequence shown here is derived from an EMBL/GenBank/DDBJ whole genome shotgun (WGS) entry which is preliminary data.</text>
</comment>
<evidence type="ECO:0000259" key="1">
    <source>
        <dbReference type="Pfam" id="PF09359"/>
    </source>
</evidence>
<keyword evidence="3" id="KW-1185">Reference proteome</keyword>
<dbReference type="InterPro" id="IPR033469">
    <property type="entry name" value="CYTH-like_dom_sf"/>
</dbReference>
<dbReference type="Proteomes" id="UP001205185">
    <property type="component" value="Unassembled WGS sequence"/>
</dbReference>
<feature type="domain" description="VTC" evidence="1">
    <location>
        <begin position="21"/>
        <end position="222"/>
    </location>
</feature>
<dbReference type="EMBL" id="JAMTCO010000006">
    <property type="protein sequence ID" value="MCP2269993.1"/>
    <property type="molecule type" value="Genomic_DNA"/>
</dbReference>
<accession>A0ABT1IBI2</accession>
<evidence type="ECO:0000313" key="3">
    <source>
        <dbReference type="Proteomes" id="UP001205185"/>
    </source>
</evidence>
<dbReference type="Pfam" id="PF09359">
    <property type="entry name" value="VTC"/>
    <property type="match status" value="1"/>
</dbReference>
<dbReference type="CDD" id="cd07750">
    <property type="entry name" value="PolyPPase_VTC_like"/>
    <property type="match status" value="1"/>
</dbReference>